<comment type="caution">
    <text evidence="3">The sequence shown here is derived from an EMBL/GenBank/DDBJ whole genome shotgun (WGS) entry which is preliminary data.</text>
</comment>
<evidence type="ECO:0000313" key="3">
    <source>
        <dbReference type="EMBL" id="KAJ8410788.1"/>
    </source>
</evidence>
<evidence type="ECO:0000259" key="2">
    <source>
        <dbReference type="Pfam" id="PF24883"/>
    </source>
</evidence>
<evidence type="ECO:0000256" key="1">
    <source>
        <dbReference type="ARBA" id="ARBA00022737"/>
    </source>
</evidence>
<protein>
    <recommendedName>
        <fullName evidence="2">Nephrocystin 3-like N-terminal domain-containing protein</fullName>
    </recommendedName>
</protein>
<dbReference type="AlphaFoldDB" id="A0AAD7WVS3"/>
<dbReference type="EMBL" id="JAINUG010000025">
    <property type="protein sequence ID" value="KAJ8410788.1"/>
    <property type="molecule type" value="Genomic_DNA"/>
</dbReference>
<name>A0AAD7WVS3_9TELE</name>
<dbReference type="Gene3D" id="3.40.50.300">
    <property type="entry name" value="P-loop containing nucleotide triphosphate hydrolases"/>
    <property type="match status" value="1"/>
</dbReference>
<dbReference type="SUPFAM" id="SSF52540">
    <property type="entry name" value="P-loop containing nucleoside triphosphate hydrolases"/>
    <property type="match status" value="1"/>
</dbReference>
<gene>
    <name evidence="3" type="ORF">AAFF_G00187450</name>
</gene>
<dbReference type="InterPro" id="IPR056884">
    <property type="entry name" value="NPHP3-like_N"/>
</dbReference>
<dbReference type="InterPro" id="IPR052752">
    <property type="entry name" value="NACHT-WD_repeat"/>
</dbReference>
<reference evidence="3" key="1">
    <citation type="journal article" date="2023" name="Science">
        <title>Genome structures resolve the early diversification of teleost fishes.</title>
        <authorList>
            <person name="Parey E."/>
            <person name="Louis A."/>
            <person name="Montfort J."/>
            <person name="Bouchez O."/>
            <person name="Roques C."/>
            <person name="Iampietro C."/>
            <person name="Lluch J."/>
            <person name="Castinel A."/>
            <person name="Donnadieu C."/>
            <person name="Desvignes T."/>
            <person name="Floi Bucao C."/>
            <person name="Jouanno E."/>
            <person name="Wen M."/>
            <person name="Mejri S."/>
            <person name="Dirks R."/>
            <person name="Jansen H."/>
            <person name="Henkel C."/>
            <person name="Chen W.J."/>
            <person name="Zahm M."/>
            <person name="Cabau C."/>
            <person name="Klopp C."/>
            <person name="Thompson A.W."/>
            <person name="Robinson-Rechavi M."/>
            <person name="Braasch I."/>
            <person name="Lecointre G."/>
            <person name="Bobe J."/>
            <person name="Postlethwait J.H."/>
            <person name="Berthelot C."/>
            <person name="Roest Crollius H."/>
            <person name="Guiguen Y."/>
        </authorList>
    </citation>
    <scope>NUCLEOTIDE SEQUENCE</scope>
    <source>
        <strain evidence="3">NC1722</strain>
    </source>
</reference>
<keyword evidence="4" id="KW-1185">Reference proteome</keyword>
<dbReference type="InterPro" id="IPR027417">
    <property type="entry name" value="P-loop_NTPase"/>
</dbReference>
<organism evidence="3 4">
    <name type="scientific">Aldrovandia affinis</name>
    <dbReference type="NCBI Taxonomy" id="143900"/>
    <lineage>
        <taxon>Eukaryota</taxon>
        <taxon>Metazoa</taxon>
        <taxon>Chordata</taxon>
        <taxon>Craniata</taxon>
        <taxon>Vertebrata</taxon>
        <taxon>Euteleostomi</taxon>
        <taxon>Actinopterygii</taxon>
        <taxon>Neopterygii</taxon>
        <taxon>Teleostei</taxon>
        <taxon>Notacanthiformes</taxon>
        <taxon>Halosauridae</taxon>
        <taxon>Aldrovandia</taxon>
    </lineage>
</organism>
<feature type="domain" description="Nephrocystin 3-like N-terminal" evidence="2">
    <location>
        <begin position="354"/>
        <end position="470"/>
    </location>
</feature>
<keyword evidence="1" id="KW-0677">Repeat</keyword>
<dbReference type="Proteomes" id="UP001221898">
    <property type="component" value="Unassembled WGS sequence"/>
</dbReference>
<dbReference type="Pfam" id="PF24883">
    <property type="entry name" value="NPHP3_N"/>
    <property type="match status" value="1"/>
</dbReference>
<dbReference type="PANTHER" id="PTHR19871:SF29">
    <property type="entry name" value="NACHT AND WD REPEAT DOMAIN-CONTAINING PROTEIN 2-LIKE"/>
    <property type="match status" value="1"/>
</dbReference>
<dbReference type="PANTHER" id="PTHR19871">
    <property type="entry name" value="BETA TRANSDUCIN-RELATED PROTEIN"/>
    <property type="match status" value="1"/>
</dbReference>
<accession>A0AAD7WVS3</accession>
<proteinExistence type="predicted"/>
<sequence length="491" mass="55949">MEDFQRASIKSCVKVYICANPEDSVEERRALREYVFPGIRDYCRRTHGLEFRVIDPYEGLNLQDGLGPRAQQARLEQIEECRRNSAGPFLVALVGGQYGSTCLPMQVEVSEFQQMVQTGQRMGISTQLLERCYQRDENTIPPSFCLLDHHHHDQTDESNKPSKMNLQDVHQELMTIFHTILTRCIEEGSITSEKAQEYFRSALDKELHFALENRSKEDIARCLCYVHKITRKQRQRRTLRGLNTDPELETSTGDPLSELCDHFLPGLVTSCQLQVYTSTSVCELLPGYTAEMRKWYTEGLCQQLHADLLNLINCTVARETAHIDDTLSREFVQQADLCHVYSSLYRVKCEEVQHVKAYLNQKETEYPLILFGGPCIGKTVLLAYCASQVNAWLDGRDPIVAVRFINGGTSTVEQLLASICLQLAISYEQPQHYLPRDISQLRKDFTNLLTVASSSPRPLVLIIDGLDQMPVANGLQSTWWLPVPYLLMSSS</sequence>
<evidence type="ECO:0000313" key="4">
    <source>
        <dbReference type="Proteomes" id="UP001221898"/>
    </source>
</evidence>